<evidence type="ECO:0000313" key="3">
    <source>
        <dbReference type="Proteomes" id="UP000184028"/>
    </source>
</evidence>
<dbReference type="EMBL" id="FRBT01000004">
    <property type="protein sequence ID" value="SHM13526.1"/>
    <property type="molecule type" value="Genomic_DNA"/>
</dbReference>
<gene>
    <name evidence="2" type="ORF">SAMN05444484_104140</name>
</gene>
<dbReference type="SUPFAM" id="SSF52540">
    <property type="entry name" value="P-loop containing nucleoside triphosphate hydrolases"/>
    <property type="match status" value="1"/>
</dbReference>
<dbReference type="Gene3D" id="3.40.50.300">
    <property type="entry name" value="P-loop containing nucleotide triphosphate hydrolases"/>
    <property type="match status" value="1"/>
</dbReference>
<dbReference type="Pfam" id="PF13521">
    <property type="entry name" value="AAA_28"/>
    <property type="match status" value="1"/>
</dbReference>
<proteinExistence type="predicted"/>
<protein>
    <submittedName>
        <fullName evidence="2">Predicted ATPase</fullName>
    </submittedName>
</protein>
<feature type="domain" description="NadR/Ttd14 AAA" evidence="1">
    <location>
        <begin position="59"/>
        <end position="222"/>
    </location>
</feature>
<dbReference type="STRING" id="946677.SAMN05444484_104140"/>
<evidence type="ECO:0000313" key="2">
    <source>
        <dbReference type="EMBL" id="SHM13526.1"/>
    </source>
</evidence>
<evidence type="ECO:0000259" key="1">
    <source>
        <dbReference type="Pfam" id="PF13521"/>
    </source>
</evidence>
<dbReference type="InterPro" id="IPR027417">
    <property type="entry name" value="P-loop_NTPase"/>
</dbReference>
<dbReference type="AlphaFoldDB" id="A0A1M7GBG1"/>
<dbReference type="InterPro" id="IPR038727">
    <property type="entry name" value="NadR/Ttd14_AAA_dom"/>
</dbReference>
<keyword evidence="3" id="KW-1185">Reference proteome</keyword>
<sequence>MAVKILLLFPLKSKRLKRTAGTLMTKITKSFASAKIIFLNTITLGKFALYFTKVQKQIIVLIGGPGTGKSTLINELVARGYCCYPEISRQVTLEAQQRGIEQLFLEQPLLFSEMLLKGRIKQFKDALEEPHEVVFIDRGIPDVTAYMDYIGDTYPEDFIKACEDYKYSKTFILPPWEEIYESDTERYENFEQALTIQKHLVETYKKYGYDLIEVPKDTVENRILYILDKI</sequence>
<name>A0A1M7GBG1_9FLAO</name>
<accession>A0A1M7GBG1</accession>
<dbReference type="Proteomes" id="UP000184028">
    <property type="component" value="Unassembled WGS sequence"/>
</dbReference>
<organism evidence="2 3">
    <name type="scientific">Flavobacterium chilense</name>
    <dbReference type="NCBI Taxonomy" id="946677"/>
    <lineage>
        <taxon>Bacteria</taxon>
        <taxon>Pseudomonadati</taxon>
        <taxon>Bacteroidota</taxon>
        <taxon>Flavobacteriia</taxon>
        <taxon>Flavobacteriales</taxon>
        <taxon>Flavobacteriaceae</taxon>
        <taxon>Flavobacterium</taxon>
    </lineage>
</organism>
<reference evidence="3" key="1">
    <citation type="submission" date="2016-11" db="EMBL/GenBank/DDBJ databases">
        <authorList>
            <person name="Varghese N."/>
            <person name="Submissions S."/>
        </authorList>
    </citation>
    <scope>NUCLEOTIDE SEQUENCE [LARGE SCALE GENOMIC DNA]</scope>
    <source>
        <strain evidence="3">DSM 24724</strain>
    </source>
</reference>